<keyword evidence="4" id="KW-1185">Reference proteome</keyword>
<evidence type="ECO:0000256" key="1">
    <source>
        <dbReference type="SAM" id="MobiDB-lite"/>
    </source>
</evidence>
<evidence type="ECO:0000313" key="3">
    <source>
        <dbReference type="EMBL" id="GLJ60782.1"/>
    </source>
</evidence>
<keyword evidence="2" id="KW-0472">Membrane</keyword>
<evidence type="ECO:0000256" key="2">
    <source>
        <dbReference type="SAM" id="Phobius"/>
    </source>
</evidence>
<feature type="compositionally biased region" description="Pro residues" evidence="1">
    <location>
        <begin position="19"/>
        <end position="30"/>
    </location>
</feature>
<dbReference type="AlphaFoldDB" id="A0A9W6H1G7"/>
<dbReference type="EMBL" id="BSEJ01000003">
    <property type="protein sequence ID" value="GLJ60782.1"/>
    <property type="molecule type" value="Genomic_DNA"/>
</dbReference>
<comment type="caution">
    <text evidence="3">The sequence shown here is derived from an EMBL/GenBank/DDBJ whole genome shotgun (WGS) entry which is preliminary data.</text>
</comment>
<protein>
    <recommendedName>
        <fullName evidence="5">Adhesin</fullName>
    </recommendedName>
</protein>
<feature type="region of interest" description="Disordered" evidence="1">
    <location>
        <begin position="1"/>
        <end position="31"/>
    </location>
</feature>
<sequence>MSTPTTPPAFDASAYDPAAVPPRPAPPTPPASGGKVVALVVAVIGGVALLGTAIGSGVAAARGAFSVDETLTAAAAGVTSLDIDASGASFAIAYGDVDAAVLEVTNADDGWRVSRDGGELTVDRRDGFFRGWWFGGDWFGGDWFDDEQTVVLTLPERLKGAGLDVDLSLSGGSLTAEGDFGEVDAEVGAGYLSLDGSAASLEVDLSAGQADLALADVAEAGFTVAAGRLDAELTGDAPAEVTVDVSAGSLDLVLPDETYAVRSDVSAGDFDNRLDVESSSPREISVQVAAGDATLRPGGASAR</sequence>
<proteinExistence type="predicted"/>
<evidence type="ECO:0008006" key="5">
    <source>
        <dbReference type="Google" id="ProtNLM"/>
    </source>
</evidence>
<feature type="transmembrane region" description="Helical" evidence="2">
    <location>
        <begin position="36"/>
        <end position="61"/>
    </location>
</feature>
<keyword evidence="2" id="KW-1133">Transmembrane helix</keyword>
<organism evidence="3 4">
    <name type="scientific">Microbacterium barkeri</name>
    <dbReference type="NCBI Taxonomy" id="33917"/>
    <lineage>
        <taxon>Bacteria</taxon>
        <taxon>Bacillati</taxon>
        <taxon>Actinomycetota</taxon>
        <taxon>Actinomycetes</taxon>
        <taxon>Micrococcales</taxon>
        <taxon>Microbacteriaceae</taxon>
        <taxon>Microbacterium</taxon>
    </lineage>
</organism>
<name>A0A9W6H1G7_9MICO</name>
<evidence type="ECO:0000313" key="4">
    <source>
        <dbReference type="Proteomes" id="UP001142462"/>
    </source>
</evidence>
<reference evidence="3" key="1">
    <citation type="journal article" date="2014" name="Int. J. Syst. Evol. Microbiol.">
        <title>Complete genome sequence of Corynebacterium casei LMG S-19264T (=DSM 44701T), isolated from a smear-ripened cheese.</title>
        <authorList>
            <consortium name="US DOE Joint Genome Institute (JGI-PGF)"/>
            <person name="Walter F."/>
            <person name="Albersmeier A."/>
            <person name="Kalinowski J."/>
            <person name="Ruckert C."/>
        </authorList>
    </citation>
    <scope>NUCLEOTIDE SEQUENCE</scope>
    <source>
        <strain evidence="3">VKM Ac-1020</strain>
    </source>
</reference>
<dbReference type="RefSeq" id="WP_271172500.1">
    <property type="nucleotide sequence ID" value="NZ_BSEJ01000003.1"/>
</dbReference>
<reference evidence="3" key="2">
    <citation type="submission" date="2023-01" db="EMBL/GenBank/DDBJ databases">
        <authorList>
            <person name="Sun Q."/>
            <person name="Evtushenko L."/>
        </authorList>
    </citation>
    <scope>NUCLEOTIDE SEQUENCE</scope>
    <source>
        <strain evidence="3">VKM Ac-1020</strain>
    </source>
</reference>
<keyword evidence="2" id="KW-0812">Transmembrane</keyword>
<dbReference type="Proteomes" id="UP001142462">
    <property type="component" value="Unassembled WGS sequence"/>
</dbReference>
<accession>A0A9W6H1G7</accession>
<gene>
    <name evidence="3" type="ORF">GCM10017576_09110</name>
</gene>